<dbReference type="InterPro" id="IPR012657">
    <property type="entry name" value="23S_rRNA-intervening_sequence"/>
</dbReference>
<proteinExistence type="predicted"/>
<dbReference type="AlphaFoldDB" id="A0A6C2TXB1"/>
<dbReference type="Proteomes" id="UP000366872">
    <property type="component" value="Unassembled WGS sequence"/>
</dbReference>
<reference evidence="1 2" key="1">
    <citation type="submission" date="2019-04" db="EMBL/GenBank/DDBJ databases">
        <authorList>
            <person name="Van Vliet M D."/>
        </authorList>
    </citation>
    <scope>NUCLEOTIDE SEQUENCE [LARGE SCALE GENOMIC DNA]</scope>
    <source>
        <strain evidence="1 2">F1</strain>
    </source>
</reference>
<dbReference type="EMBL" id="CAAHFG010000001">
    <property type="protein sequence ID" value="VGO12192.1"/>
    <property type="molecule type" value="Genomic_DNA"/>
</dbReference>
<protein>
    <recommendedName>
        <fullName evidence="3">Four helix bundle protein</fullName>
    </recommendedName>
</protein>
<name>A0A6C2TXB1_PONDE</name>
<evidence type="ECO:0000313" key="1">
    <source>
        <dbReference type="EMBL" id="VGO12192.1"/>
    </source>
</evidence>
<dbReference type="PANTHER" id="PTHR38471">
    <property type="entry name" value="FOUR HELIX BUNDLE PROTEIN"/>
    <property type="match status" value="1"/>
</dbReference>
<gene>
    <name evidence="1" type="ORF">PDESU_00743</name>
</gene>
<keyword evidence="2" id="KW-1185">Reference proteome</keyword>
<evidence type="ECO:0000313" key="2">
    <source>
        <dbReference type="Proteomes" id="UP000366872"/>
    </source>
</evidence>
<dbReference type="PANTHER" id="PTHR38471:SF2">
    <property type="entry name" value="FOUR HELIX BUNDLE PROTEIN"/>
    <property type="match status" value="1"/>
</dbReference>
<organism evidence="1 2">
    <name type="scientific">Pontiella desulfatans</name>
    <dbReference type="NCBI Taxonomy" id="2750659"/>
    <lineage>
        <taxon>Bacteria</taxon>
        <taxon>Pseudomonadati</taxon>
        <taxon>Kiritimatiellota</taxon>
        <taxon>Kiritimatiellia</taxon>
        <taxon>Kiritimatiellales</taxon>
        <taxon>Pontiellaceae</taxon>
        <taxon>Pontiella</taxon>
    </lineage>
</organism>
<dbReference type="Pfam" id="PF05635">
    <property type="entry name" value="23S_rRNA_IVP"/>
    <property type="match status" value="1"/>
</dbReference>
<dbReference type="InterPro" id="IPR036583">
    <property type="entry name" value="23S_rRNA_IVS_sf"/>
</dbReference>
<evidence type="ECO:0008006" key="3">
    <source>
        <dbReference type="Google" id="ProtNLM"/>
    </source>
</evidence>
<sequence length="153" mass="18000">MHYVEWEANVPAIIKEDVLWKMKVYRLSLFLSNVAWKDVSKLSKDGRTKSLSNQLYRAVGSVAANLEEGYSKHSSKDRARFYEYSLGSARESRGWYYRGRHILGEKVFEHRAWLLTEIIKMLLTIVPEERGWVLHEEMEEYQVASPLEDEVPF</sequence>
<dbReference type="SUPFAM" id="SSF158446">
    <property type="entry name" value="IVS-encoded protein-like"/>
    <property type="match status" value="1"/>
</dbReference>
<dbReference type="NCBIfam" id="TIGR02436">
    <property type="entry name" value="four helix bundle protein"/>
    <property type="match status" value="1"/>
</dbReference>
<dbReference type="Gene3D" id="1.20.1440.60">
    <property type="entry name" value="23S rRNA-intervening sequence"/>
    <property type="match status" value="1"/>
</dbReference>
<accession>A0A6C2TXB1</accession>